<reference evidence="2 3" key="1">
    <citation type="submission" date="2018-04" db="EMBL/GenBank/DDBJ databases">
        <title>WGS assembly of Panicum hallii var. hallii HAL2.</title>
        <authorList>
            <person name="Lovell J."/>
            <person name="Jenkins J."/>
            <person name="Lowry D."/>
            <person name="Mamidi S."/>
            <person name="Sreedasyam A."/>
            <person name="Weng X."/>
            <person name="Barry K."/>
            <person name="Bonette J."/>
            <person name="Campitelli B."/>
            <person name="Daum C."/>
            <person name="Gordon S."/>
            <person name="Gould B."/>
            <person name="Lipzen A."/>
            <person name="MacQueen A."/>
            <person name="Palacio-Mejia J."/>
            <person name="Plott C."/>
            <person name="Shakirov E."/>
            <person name="Shu S."/>
            <person name="Yoshinaga Y."/>
            <person name="Zane M."/>
            <person name="Rokhsar D."/>
            <person name="Grimwood J."/>
            <person name="Schmutz J."/>
            <person name="Juenger T."/>
        </authorList>
    </citation>
    <scope>NUCLEOTIDE SEQUENCE [LARGE SCALE GENOMIC DNA]</scope>
    <source>
        <strain evidence="3">cv. HAL2</strain>
    </source>
</reference>
<protein>
    <submittedName>
        <fullName evidence="2">Uncharacterized protein</fullName>
    </submittedName>
</protein>
<organism evidence="2 3">
    <name type="scientific">Panicum hallii var. hallii</name>
    <dbReference type="NCBI Taxonomy" id="1504633"/>
    <lineage>
        <taxon>Eukaryota</taxon>
        <taxon>Viridiplantae</taxon>
        <taxon>Streptophyta</taxon>
        <taxon>Embryophyta</taxon>
        <taxon>Tracheophyta</taxon>
        <taxon>Spermatophyta</taxon>
        <taxon>Magnoliopsida</taxon>
        <taxon>Liliopsida</taxon>
        <taxon>Poales</taxon>
        <taxon>Poaceae</taxon>
        <taxon>PACMAD clade</taxon>
        <taxon>Panicoideae</taxon>
        <taxon>Panicodae</taxon>
        <taxon>Paniceae</taxon>
        <taxon>Panicinae</taxon>
        <taxon>Panicum</taxon>
        <taxon>Panicum sect. Panicum</taxon>
    </lineage>
</organism>
<feature type="compositionally biased region" description="Basic and acidic residues" evidence="1">
    <location>
        <begin position="79"/>
        <end position="100"/>
    </location>
</feature>
<evidence type="ECO:0000313" key="3">
    <source>
        <dbReference type="Proteomes" id="UP000244336"/>
    </source>
</evidence>
<feature type="region of interest" description="Disordered" evidence="1">
    <location>
        <begin position="52"/>
        <end position="112"/>
    </location>
</feature>
<gene>
    <name evidence="2" type="ORF">GQ55_8G146100</name>
</gene>
<dbReference type="Proteomes" id="UP000244336">
    <property type="component" value="Chromosome 8"/>
</dbReference>
<keyword evidence="3" id="KW-1185">Reference proteome</keyword>
<name>A0A2T7CN41_9POAL</name>
<dbReference type="Gramene" id="PUZ44765">
    <property type="protein sequence ID" value="PUZ44765"/>
    <property type="gene ID" value="GQ55_8G146100"/>
</dbReference>
<proteinExistence type="predicted"/>
<sequence length="112" mass="12432">MDPRELEPVAADSRLDATDLELEAAVVKPLRLYLVELGRAGGAARALHCGVWPRWGSMEGSKPPRGSEEELRRRKRGCRRETQRAGGRERTGGRRSDRGRRGQRGKVGASLE</sequence>
<dbReference type="AlphaFoldDB" id="A0A2T7CN41"/>
<dbReference type="EMBL" id="CM009756">
    <property type="protein sequence ID" value="PUZ44765.1"/>
    <property type="molecule type" value="Genomic_DNA"/>
</dbReference>
<accession>A0A2T7CN41</accession>
<evidence type="ECO:0000256" key="1">
    <source>
        <dbReference type="SAM" id="MobiDB-lite"/>
    </source>
</evidence>
<evidence type="ECO:0000313" key="2">
    <source>
        <dbReference type="EMBL" id="PUZ44765.1"/>
    </source>
</evidence>